<dbReference type="Proteomes" id="UP000789508">
    <property type="component" value="Unassembled WGS sequence"/>
</dbReference>
<evidence type="ECO:0000313" key="2">
    <source>
        <dbReference type="Proteomes" id="UP000789508"/>
    </source>
</evidence>
<gene>
    <name evidence="1" type="ORF">ALEPTO_LOCUS13546</name>
</gene>
<feature type="non-terminal residue" evidence="1">
    <location>
        <position position="51"/>
    </location>
</feature>
<accession>A0A9N9NU74</accession>
<organism evidence="1 2">
    <name type="scientific">Ambispora leptoticha</name>
    <dbReference type="NCBI Taxonomy" id="144679"/>
    <lineage>
        <taxon>Eukaryota</taxon>
        <taxon>Fungi</taxon>
        <taxon>Fungi incertae sedis</taxon>
        <taxon>Mucoromycota</taxon>
        <taxon>Glomeromycotina</taxon>
        <taxon>Glomeromycetes</taxon>
        <taxon>Archaeosporales</taxon>
        <taxon>Ambisporaceae</taxon>
        <taxon>Ambispora</taxon>
    </lineage>
</organism>
<dbReference type="EMBL" id="CAJVPS010044480">
    <property type="protein sequence ID" value="CAG8757598.1"/>
    <property type="molecule type" value="Genomic_DNA"/>
</dbReference>
<feature type="non-terminal residue" evidence="1">
    <location>
        <position position="1"/>
    </location>
</feature>
<sequence length="51" mass="5975">PKSKEEIKETKTIGTQTTPTYFYCDICQLNKNGTYTIRKVDSPFEPRTHHK</sequence>
<keyword evidence="2" id="KW-1185">Reference proteome</keyword>
<evidence type="ECO:0000313" key="1">
    <source>
        <dbReference type="EMBL" id="CAG8757598.1"/>
    </source>
</evidence>
<reference evidence="1" key="1">
    <citation type="submission" date="2021-06" db="EMBL/GenBank/DDBJ databases">
        <authorList>
            <person name="Kallberg Y."/>
            <person name="Tangrot J."/>
            <person name="Rosling A."/>
        </authorList>
    </citation>
    <scope>NUCLEOTIDE SEQUENCE</scope>
    <source>
        <strain evidence="1">FL130A</strain>
    </source>
</reference>
<proteinExistence type="predicted"/>
<comment type="caution">
    <text evidence="1">The sequence shown here is derived from an EMBL/GenBank/DDBJ whole genome shotgun (WGS) entry which is preliminary data.</text>
</comment>
<dbReference type="AlphaFoldDB" id="A0A9N9NU74"/>
<protein>
    <submittedName>
        <fullName evidence="1">306_t:CDS:1</fullName>
    </submittedName>
</protein>
<name>A0A9N9NU74_9GLOM</name>